<keyword evidence="1" id="KW-0472">Membrane</keyword>
<accession>A0A0L8FFY3</accession>
<dbReference type="EMBL" id="KQ433010">
    <property type="protein sequence ID" value="KOF62570.1"/>
    <property type="molecule type" value="Genomic_DNA"/>
</dbReference>
<protein>
    <submittedName>
        <fullName evidence="2">Uncharacterized protein</fullName>
    </submittedName>
</protein>
<feature type="transmembrane region" description="Helical" evidence="1">
    <location>
        <begin position="58"/>
        <end position="80"/>
    </location>
</feature>
<keyword evidence="1" id="KW-1133">Transmembrane helix</keyword>
<reference evidence="2" key="1">
    <citation type="submission" date="2015-07" db="EMBL/GenBank/DDBJ databases">
        <title>MeaNS - Measles Nucleotide Surveillance Program.</title>
        <authorList>
            <person name="Tran T."/>
            <person name="Druce J."/>
        </authorList>
    </citation>
    <scope>NUCLEOTIDE SEQUENCE</scope>
    <source>
        <strain evidence="2">UCB-OBI-ISO-001</strain>
        <tissue evidence="2">Gonad</tissue>
    </source>
</reference>
<sequence>MGKMFLVVFVLMKIRLVMVLPFVGILRLTVRVTIFKMMLCLMLIMFLLVYFLKSLHFLVMIVVMMSFILSFSFVVILFAVQSAGHFTIFLERCQLSRVFLLNIRKVVFC</sequence>
<organism evidence="2">
    <name type="scientific">Octopus bimaculoides</name>
    <name type="common">California two-spotted octopus</name>
    <dbReference type="NCBI Taxonomy" id="37653"/>
    <lineage>
        <taxon>Eukaryota</taxon>
        <taxon>Metazoa</taxon>
        <taxon>Spiralia</taxon>
        <taxon>Lophotrochozoa</taxon>
        <taxon>Mollusca</taxon>
        <taxon>Cephalopoda</taxon>
        <taxon>Coleoidea</taxon>
        <taxon>Octopodiformes</taxon>
        <taxon>Octopoda</taxon>
        <taxon>Incirrata</taxon>
        <taxon>Octopodidae</taxon>
        <taxon>Octopus</taxon>
    </lineage>
</organism>
<feature type="transmembrane region" description="Helical" evidence="1">
    <location>
        <begin position="33"/>
        <end position="52"/>
    </location>
</feature>
<gene>
    <name evidence="2" type="ORF">OCBIM_22022783mg</name>
</gene>
<evidence type="ECO:0000256" key="1">
    <source>
        <dbReference type="SAM" id="Phobius"/>
    </source>
</evidence>
<proteinExistence type="predicted"/>
<feature type="transmembrane region" description="Helical" evidence="1">
    <location>
        <begin position="6"/>
        <end position="26"/>
    </location>
</feature>
<name>A0A0L8FFY3_OCTBM</name>
<keyword evidence="1" id="KW-0812">Transmembrane</keyword>
<evidence type="ECO:0000313" key="2">
    <source>
        <dbReference type="EMBL" id="KOF62570.1"/>
    </source>
</evidence>
<dbReference type="AlphaFoldDB" id="A0A0L8FFY3"/>